<dbReference type="WBParaSite" id="nRc.2.0.1.t34692-RA">
    <property type="protein sequence ID" value="nRc.2.0.1.t34692-RA"/>
    <property type="gene ID" value="nRc.2.0.1.g34692"/>
</dbReference>
<accession>A0A915K7H4</accession>
<evidence type="ECO:0000256" key="1">
    <source>
        <dbReference type="SAM" id="MobiDB-lite"/>
    </source>
</evidence>
<proteinExistence type="predicted"/>
<keyword evidence="2" id="KW-1185">Reference proteome</keyword>
<dbReference type="Gene3D" id="2.40.10.10">
    <property type="entry name" value="Trypsin-like serine proteases"/>
    <property type="match status" value="1"/>
</dbReference>
<dbReference type="InterPro" id="IPR009003">
    <property type="entry name" value="Peptidase_S1_PA"/>
</dbReference>
<organism evidence="2 3">
    <name type="scientific">Romanomermis culicivorax</name>
    <name type="common">Nematode worm</name>
    <dbReference type="NCBI Taxonomy" id="13658"/>
    <lineage>
        <taxon>Eukaryota</taxon>
        <taxon>Metazoa</taxon>
        <taxon>Ecdysozoa</taxon>
        <taxon>Nematoda</taxon>
        <taxon>Enoplea</taxon>
        <taxon>Dorylaimia</taxon>
        <taxon>Mermithida</taxon>
        <taxon>Mermithoidea</taxon>
        <taxon>Mermithidae</taxon>
        <taxon>Romanomermis</taxon>
    </lineage>
</organism>
<feature type="region of interest" description="Disordered" evidence="1">
    <location>
        <begin position="32"/>
        <end position="51"/>
    </location>
</feature>
<reference evidence="3" key="1">
    <citation type="submission" date="2022-11" db="UniProtKB">
        <authorList>
            <consortium name="WormBaseParasite"/>
        </authorList>
    </citation>
    <scope>IDENTIFICATION</scope>
</reference>
<dbReference type="Proteomes" id="UP000887565">
    <property type="component" value="Unplaced"/>
</dbReference>
<dbReference type="SUPFAM" id="SSF50494">
    <property type="entry name" value="Trypsin-like serine proteases"/>
    <property type="match status" value="1"/>
</dbReference>
<evidence type="ECO:0000313" key="2">
    <source>
        <dbReference type="Proteomes" id="UP000887565"/>
    </source>
</evidence>
<name>A0A915K7H4_ROMCU</name>
<sequence>MMNNLDFSEISTTINSAVTVVDIDCRTFQEVEHSKTEKTDESRRKDTAKPIENGDIAESKTYWTIHLLKLKPGAYAYDCEAVLVPPRQNETVQTSQLLLTTVDCLKLTDQRLGENRIANEKEISVLFIERQSDGGFINHFDIEVERILFAEGYHPKPIDNEPNVMALIKLKEAVQIRETMAPIAISDQLVSNVSRCFAVGRSSARRISMKRRWNLMNREVYIKEAGLNDPITLVDVETQWDGQEIKVDLFESEEKSLLQFTLGSPLICRHNGVDVVQGVVDEVHYDRGSVVSNTLNETRYVGYLGTPVKIGPPNTENVLYEKRLVRSLDGRSQKAADKETPYRLLFTDVYKFSSWMAKTSEEMMQ</sequence>
<dbReference type="AlphaFoldDB" id="A0A915K7H4"/>
<protein>
    <submittedName>
        <fullName evidence="3">Uncharacterized protein</fullName>
    </submittedName>
</protein>
<feature type="compositionally biased region" description="Basic and acidic residues" evidence="1">
    <location>
        <begin position="32"/>
        <end position="49"/>
    </location>
</feature>
<dbReference type="InterPro" id="IPR043504">
    <property type="entry name" value="Peptidase_S1_PA_chymotrypsin"/>
</dbReference>
<evidence type="ECO:0000313" key="3">
    <source>
        <dbReference type="WBParaSite" id="nRc.2.0.1.t34692-RA"/>
    </source>
</evidence>